<reference evidence="1" key="1">
    <citation type="submission" date="2014-11" db="EMBL/GenBank/DDBJ databases">
        <authorList>
            <person name="Amaro Gonzalez C."/>
        </authorList>
    </citation>
    <scope>NUCLEOTIDE SEQUENCE</scope>
</reference>
<reference evidence="1" key="2">
    <citation type="journal article" date="2015" name="Fish Shellfish Immunol.">
        <title>Early steps in the European eel (Anguilla anguilla)-Vibrio vulnificus interaction in the gills: Role of the RtxA13 toxin.</title>
        <authorList>
            <person name="Callol A."/>
            <person name="Pajuelo D."/>
            <person name="Ebbesson L."/>
            <person name="Teles M."/>
            <person name="MacKenzie S."/>
            <person name="Amaro C."/>
        </authorList>
    </citation>
    <scope>NUCLEOTIDE SEQUENCE</scope>
</reference>
<dbReference type="AlphaFoldDB" id="A0A0E9U936"/>
<evidence type="ECO:0000313" key="1">
    <source>
        <dbReference type="EMBL" id="JAH62414.1"/>
    </source>
</evidence>
<organism evidence="1">
    <name type="scientific">Anguilla anguilla</name>
    <name type="common">European freshwater eel</name>
    <name type="synonym">Muraena anguilla</name>
    <dbReference type="NCBI Taxonomy" id="7936"/>
    <lineage>
        <taxon>Eukaryota</taxon>
        <taxon>Metazoa</taxon>
        <taxon>Chordata</taxon>
        <taxon>Craniata</taxon>
        <taxon>Vertebrata</taxon>
        <taxon>Euteleostomi</taxon>
        <taxon>Actinopterygii</taxon>
        <taxon>Neopterygii</taxon>
        <taxon>Teleostei</taxon>
        <taxon>Anguilliformes</taxon>
        <taxon>Anguillidae</taxon>
        <taxon>Anguilla</taxon>
    </lineage>
</organism>
<protein>
    <submittedName>
        <fullName evidence="1">Uncharacterized protein</fullName>
    </submittedName>
</protein>
<dbReference type="EMBL" id="GBXM01046163">
    <property type="protein sequence ID" value="JAH62414.1"/>
    <property type="molecule type" value="Transcribed_RNA"/>
</dbReference>
<name>A0A0E9U936_ANGAN</name>
<accession>A0A0E9U936</accession>
<sequence length="19" mass="2036">MPSSLLGPVLTLKKPPLFP</sequence>
<proteinExistence type="predicted"/>